<evidence type="ECO:0000256" key="5">
    <source>
        <dbReference type="ARBA" id="ARBA00023242"/>
    </source>
</evidence>
<protein>
    <submittedName>
        <fullName evidence="10">Uncharacterized protein</fullName>
    </submittedName>
</protein>
<comment type="subcellular location">
    <subcellularLocation>
        <location evidence="1">Nucleus</location>
    </subcellularLocation>
</comment>
<keyword evidence="2" id="KW-0677">Repeat</keyword>
<dbReference type="PROSITE" id="PS50005">
    <property type="entry name" value="TPR"/>
    <property type="match status" value="1"/>
</dbReference>
<keyword evidence="11" id="KW-1185">Reference proteome</keyword>
<feature type="region of interest" description="Disordered" evidence="9">
    <location>
        <begin position="275"/>
        <end position="300"/>
    </location>
</feature>
<accession>A0A6A4KXB7</accession>
<keyword evidence="3 7" id="KW-0802">TPR repeat</keyword>
<dbReference type="InterPro" id="IPR011990">
    <property type="entry name" value="TPR-like_helical_dom_sf"/>
</dbReference>
<dbReference type="GO" id="GO:0005634">
    <property type="term" value="C:nucleus"/>
    <property type="evidence" value="ECO:0007669"/>
    <property type="project" value="UniProtKB-SubCell"/>
</dbReference>
<dbReference type="InterPro" id="IPR019734">
    <property type="entry name" value="TPR_rpt"/>
</dbReference>
<keyword evidence="4 8" id="KW-0175">Coiled coil</keyword>
<evidence type="ECO:0000256" key="4">
    <source>
        <dbReference type="ARBA" id="ARBA00023054"/>
    </source>
</evidence>
<evidence type="ECO:0000256" key="8">
    <source>
        <dbReference type="SAM" id="Coils"/>
    </source>
</evidence>
<dbReference type="PANTHER" id="PTHR36326:SF4">
    <property type="entry name" value="PROTEIN POLLENLESS 3-LIKE 1"/>
    <property type="match status" value="1"/>
</dbReference>
<comment type="similarity">
    <text evidence="6">Belongs to the MS5 protein family.</text>
</comment>
<feature type="region of interest" description="Disordered" evidence="9">
    <location>
        <begin position="1"/>
        <end position="38"/>
    </location>
</feature>
<dbReference type="OrthoDB" id="1620277at2759"/>
<evidence type="ECO:0000313" key="11">
    <source>
        <dbReference type="Proteomes" id="UP000428333"/>
    </source>
</evidence>
<keyword evidence="5" id="KW-0539">Nucleus</keyword>
<feature type="non-terminal residue" evidence="10">
    <location>
        <position position="1"/>
    </location>
</feature>
<dbReference type="Gene3D" id="1.25.40.10">
    <property type="entry name" value="Tetratricopeptide repeat domain"/>
    <property type="match status" value="1"/>
</dbReference>
<evidence type="ECO:0000256" key="2">
    <source>
        <dbReference type="ARBA" id="ARBA00022737"/>
    </source>
</evidence>
<organism evidence="10 11">
    <name type="scientific">Rhododendron williamsianum</name>
    <dbReference type="NCBI Taxonomy" id="262921"/>
    <lineage>
        <taxon>Eukaryota</taxon>
        <taxon>Viridiplantae</taxon>
        <taxon>Streptophyta</taxon>
        <taxon>Embryophyta</taxon>
        <taxon>Tracheophyta</taxon>
        <taxon>Spermatophyta</taxon>
        <taxon>Magnoliopsida</taxon>
        <taxon>eudicotyledons</taxon>
        <taxon>Gunneridae</taxon>
        <taxon>Pentapetalae</taxon>
        <taxon>asterids</taxon>
        <taxon>Ericales</taxon>
        <taxon>Ericaceae</taxon>
        <taxon>Ericoideae</taxon>
        <taxon>Rhodoreae</taxon>
        <taxon>Rhododendron</taxon>
    </lineage>
</organism>
<name>A0A6A4KXB7_9ERIC</name>
<comment type="caution">
    <text evidence="10">The sequence shown here is derived from an EMBL/GenBank/DDBJ whole genome shotgun (WGS) entry which is preliminary data.</text>
</comment>
<evidence type="ECO:0000256" key="7">
    <source>
        <dbReference type="PROSITE-ProRule" id="PRU00339"/>
    </source>
</evidence>
<proteinExistence type="inferred from homology"/>
<gene>
    <name evidence="10" type="ORF">C3L33_15662</name>
</gene>
<dbReference type="AlphaFoldDB" id="A0A6A4KXB7"/>
<dbReference type="PANTHER" id="PTHR36326">
    <property type="entry name" value="PROTEIN POLLENLESS 3-LIKE 2"/>
    <property type="match status" value="1"/>
</dbReference>
<reference evidence="10 11" key="1">
    <citation type="journal article" date="2019" name="Genome Biol. Evol.">
        <title>The Rhododendron genome and chromosomal organization provide insight into shared whole-genome duplications across the heath family (Ericaceae).</title>
        <authorList>
            <person name="Soza V.L."/>
            <person name="Lindsley D."/>
            <person name="Waalkes A."/>
            <person name="Ramage E."/>
            <person name="Patwardhan R.P."/>
            <person name="Burton J.N."/>
            <person name="Adey A."/>
            <person name="Kumar A."/>
            <person name="Qiu R."/>
            <person name="Shendure J."/>
            <person name="Hall B."/>
        </authorList>
    </citation>
    <scope>NUCLEOTIDE SEQUENCE [LARGE SCALE GENOMIC DNA]</scope>
    <source>
        <strain evidence="10">RSF 1966-606</strain>
    </source>
</reference>
<sequence>MLNNGNENFQARGFSTPPPQGKWRRWSPPARQPLSEKKPQAAKADLFHVIHKVPAGDSPYVRAKHVQLIEKDPSKAISLFWAAINSGDRVDSALKDMAVVMKQLDRSDEAIEAIKSFRHLCPLESQESLDNVLVELYKRSDRIEDQIEMLQRKVKAIEEGMAFGGKRSKSARSQGKKIQITIEQEYSRLLGNLAWAYLQQNNFKSAEELYRKALSFEADKNKQCNLAICLMHMDRMIEARLLLQTTRASPIDGQSDDSYLKSYERATQVLTELESKSGVGNDQEKPSFGHGNFSESSPQTLFGDPWKKGFYSENSYESKVSFGSRRNDKCVSNGGIEPGSFNKKAYYSSPVPGSGIPKVPFTQPRCSSSFSHGDQQRAFWRDFGAGRCSRKLSFEQQMSQKCFDGQMPAFAKERSKAALQKSEIGSPSVNGNWRKTIVKGDLDRNCGENDRHNNLARQGEVFSNGDWDQKTNICTANSARMTETVKTNSFIRNNSGNSGNCHDPIDLNPTRKSKKSWADIVEEDEQQLLEFGDENVNSNISCPNVTPLNEIEKLSRKIESIDLKDGYYTQPQTAASSMNRTTRRSLCFDHQQKPCPLALNFEGNDNSMLVNEREGIPGNGTTSMRRNRLQVFRDITVSSESPRP</sequence>
<feature type="repeat" description="TPR" evidence="7">
    <location>
        <begin position="187"/>
        <end position="220"/>
    </location>
</feature>
<evidence type="ECO:0000256" key="1">
    <source>
        <dbReference type="ARBA" id="ARBA00004123"/>
    </source>
</evidence>
<dbReference type="SUPFAM" id="SSF48452">
    <property type="entry name" value="TPR-like"/>
    <property type="match status" value="1"/>
</dbReference>
<feature type="coiled-coil region" evidence="8">
    <location>
        <begin position="133"/>
        <end position="160"/>
    </location>
</feature>
<evidence type="ECO:0000313" key="10">
    <source>
        <dbReference type="EMBL" id="KAE9452436.1"/>
    </source>
</evidence>
<evidence type="ECO:0000256" key="9">
    <source>
        <dbReference type="SAM" id="MobiDB-lite"/>
    </source>
</evidence>
<dbReference type="EMBL" id="QEFC01002409">
    <property type="protein sequence ID" value="KAE9452436.1"/>
    <property type="molecule type" value="Genomic_DNA"/>
</dbReference>
<evidence type="ECO:0000256" key="6">
    <source>
        <dbReference type="ARBA" id="ARBA00025750"/>
    </source>
</evidence>
<evidence type="ECO:0000256" key="3">
    <source>
        <dbReference type="ARBA" id="ARBA00022803"/>
    </source>
</evidence>
<dbReference type="SMART" id="SM00028">
    <property type="entry name" value="TPR"/>
    <property type="match status" value="1"/>
</dbReference>
<dbReference type="InterPro" id="IPR044961">
    <property type="entry name" value="MS5/SDI1"/>
</dbReference>
<dbReference type="Proteomes" id="UP000428333">
    <property type="component" value="Linkage Group LG09"/>
</dbReference>